<sequence>MVCYGINGFSRPLLTSKDYGKQVKEKGALWNLSHTSCRGNRTLIFRITMWLQAPFLRHNIVPSPAPSPIAATFFTAPSPISTFRPSHSSLRLRFRTRRRRVSVLATAVPNQRPLDLTEENVRHALGEARVELAQIFDGSVGITGVVELAELDGPFVKISLKGRFWHKRSTVVARVGNYLKNRIPEILEVEIEDESQLDDSPASF</sequence>
<name>A0ABP0YR51_9ROSI</name>
<dbReference type="PANTHER" id="PTHR36018">
    <property type="entry name" value="OS09G0481800 PROTEIN"/>
    <property type="match status" value="1"/>
</dbReference>
<proteinExistence type="predicted"/>
<gene>
    <name evidence="1" type="ORF">CITCOLO1_LOCUS15166</name>
</gene>
<dbReference type="Proteomes" id="UP001642487">
    <property type="component" value="Chromosome 5"/>
</dbReference>
<dbReference type="EMBL" id="OZ021739">
    <property type="protein sequence ID" value="CAK9322997.1"/>
    <property type="molecule type" value="Genomic_DNA"/>
</dbReference>
<reference evidence="1 2" key="1">
    <citation type="submission" date="2024-03" db="EMBL/GenBank/DDBJ databases">
        <authorList>
            <person name="Gkanogiannis A."/>
            <person name="Becerra Lopez-Lavalle L."/>
        </authorList>
    </citation>
    <scope>NUCLEOTIDE SEQUENCE [LARGE SCALE GENOMIC DNA]</scope>
</reference>
<keyword evidence="2" id="KW-1185">Reference proteome</keyword>
<dbReference type="Gene3D" id="3.30.300.130">
    <property type="entry name" value="Fe-S cluster assembly (FSCA)"/>
    <property type="match status" value="1"/>
</dbReference>
<organism evidence="1 2">
    <name type="scientific">Citrullus colocynthis</name>
    <name type="common">colocynth</name>
    <dbReference type="NCBI Taxonomy" id="252529"/>
    <lineage>
        <taxon>Eukaryota</taxon>
        <taxon>Viridiplantae</taxon>
        <taxon>Streptophyta</taxon>
        <taxon>Embryophyta</taxon>
        <taxon>Tracheophyta</taxon>
        <taxon>Spermatophyta</taxon>
        <taxon>Magnoliopsida</taxon>
        <taxon>eudicotyledons</taxon>
        <taxon>Gunneridae</taxon>
        <taxon>Pentapetalae</taxon>
        <taxon>rosids</taxon>
        <taxon>fabids</taxon>
        <taxon>Cucurbitales</taxon>
        <taxon>Cucurbitaceae</taxon>
        <taxon>Benincaseae</taxon>
        <taxon>Citrullus</taxon>
    </lineage>
</organism>
<dbReference type="SUPFAM" id="SSF117916">
    <property type="entry name" value="Fe-S cluster assembly (FSCA) domain-like"/>
    <property type="match status" value="1"/>
</dbReference>
<dbReference type="PANTHER" id="PTHR36018:SF1">
    <property type="entry name" value="OS09G0481800 PROTEIN"/>
    <property type="match status" value="1"/>
</dbReference>
<evidence type="ECO:0000313" key="2">
    <source>
        <dbReference type="Proteomes" id="UP001642487"/>
    </source>
</evidence>
<dbReference type="InterPro" id="IPR034904">
    <property type="entry name" value="FSCA_dom_sf"/>
</dbReference>
<evidence type="ECO:0000313" key="1">
    <source>
        <dbReference type="EMBL" id="CAK9322997.1"/>
    </source>
</evidence>
<protein>
    <submittedName>
        <fullName evidence="1">Uncharacterized protein</fullName>
    </submittedName>
</protein>
<accession>A0ABP0YR51</accession>